<keyword evidence="3" id="KW-1185">Reference proteome</keyword>
<protein>
    <submittedName>
        <fullName evidence="2">Uncharacterized protein</fullName>
    </submittedName>
</protein>
<keyword evidence="1" id="KW-0472">Membrane</keyword>
<evidence type="ECO:0000256" key="1">
    <source>
        <dbReference type="SAM" id="Phobius"/>
    </source>
</evidence>
<dbReference type="AlphaFoldDB" id="A0A5D2MFX2"/>
<keyword evidence="1" id="KW-1133">Transmembrane helix</keyword>
<accession>A0A5D2MFX2</accession>
<organism evidence="2 3">
    <name type="scientific">Gossypium tomentosum</name>
    <name type="common">Hawaiian cotton</name>
    <name type="synonym">Gossypium sandvicense</name>
    <dbReference type="NCBI Taxonomy" id="34277"/>
    <lineage>
        <taxon>Eukaryota</taxon>
        <taxon>Viridiplantae</taxon>
        <taxon>Streptophyta</taxon>
        <taxon>Embryophyta</taxon>
        <taxon>Tracheophyta</taxon>
        <taxon>Spermatophyta</taxon>
        <taxon>Magnoliopsida</taxon>
        <taxon>eudicotyledons</taxon>
        <taxon>Gunneridae</taxon>
        <taxon>Pentapetalae</taxon>
        <taxon>rosids</taxon>
        <taxon>malvids</taxon>
        <taxon>Malvales</taxon>
        <taxon>Malvaceae</taxon>
        <taxon>Malvoideae</taxon>
        <taxon>Gossypium</taxon>
    </lineage>
</organism>
<feature type="transmembrane region" description="Helical" evidence="1">
    <location>
        <begin position="86"/>
        <end position="115"/>
    </location>
</feature>
<dbReference type="Proteomes" id="UP000322667">
    <property type="component" value="Chromosome A13"/>
</dbReference>
<evidence type="ECO:0000313" key="2">
    <source>
        <dbReference type="EMBL" id="TYH90357.1"/>
    </source>
</evidence>
<reference evidence="2 3" key="1">
    <citation type="submission" date="2019-07" db="EMBL/GenBank/DDBJ databases">
        <title>WGS assembly of Gossypium tomentosum.</title>
        <authorList>
            <person name="Chen Z.J."/>
            <person name="Sreedasyam A."/>
            <person name="Ando A."/>
            <person name="Song Q."/>
            <person name="De L."/>
            <person name="Hulse-Kemp A."/>
            <person name="Ding M."/>
            <person name="Ye W."/>
            <person name="Kirkbride R."/>
            <person name="Jenkins J."/>
            <person name="Plott C."/>
            <person name="Lovell J."/>
            <person name="Lin Y.-M."/>
            <person name="Vaughn R."/>
            <person name="Liu B."/>
            <person name="Li W."/>
            <person name="Simpson S."/>
            <person name="Scheffler B."/>
            <person name="Saski C."/>
            <person name="Grover C."/>
            <person name="Hu G."/>
            <person name="Conover J."/>
            <person name="Carlson J."/>
            <person name="Shu S."/>
            <person name="Boston L."/>
            <person name="Williams M."/>
            <person name="Peterson D."/>
            <person name="Mcgee K."/>
            <person name="Jones D."/>
            <person name="Wendel J."/>
            <person name="Stelly D."/>
            <person name="Grimwood J."/>
            <person name="Schmutz J."/>
        </authorList>
    </citation>
    <scope>NUCLEOTIDE SEQUENCE [LARGE SCALE GENOMIC DNA]</scope>
    <source>
        <strain evidence="2">7179.01</strain>
    </source>
</reference>
<name>A0A5D2MFX2_GOSTO</name>
<sequence>MMNCQSYRNMKMNCRYYLQCLKKMKLEDSLILTFWNRYFVKPYENFNLEFALIWSKQLVKLWILLCTKLEFILLNSSLGASHHDDLYYTFGVSFCYIIFCVVVTSIPISCFWYIILLSCI</sequence>
<dbReference type="EMBL" id="CM017622">
    <property type="protein sequence ID" value="TYH90357.1"/>
    <property type="molecule type" value="Genomic_DNA"/>
</dbReference>
<evidence type="ECO:0000313" key="3">
    <source>
        <dbReference type="Proteomes" id="UP000322667"/>
    </source>
</evidence>
<proteinExistence type="predicted"/>
<gene>
    <name evidence="2" type="ORF">ES332_A13G042600v1</name>
</gene>
<feature type="transmembrane region" description="Helical" evidence="1">
    <location>
        <begin position="61"/>
        <end position="80"/>
    </location>
</feature>
<keyword evidence="1" id="KW-0812">Transmembrane</keyword>